<sequence>MNVESLASFLIYGVLYLLILILWMQIRKYMEQNRTLRSEIISKNRTVRSYEVFMNTLEKQKNQELPEPILVLGNTNSGIELTVLTSLYCGMCKELTDIIGHILFAYEDEVKINILFKTQPVEERNQYLYILHSVFLTHGSQEFMKAMYFWFKHKNLAPWFIDTGYNIEETKTALHQSNQWFAQQGIISTPSIFINGYEFPVEYDKEDLYYYIEGIIENNK</sequence>
<keyword evidence="1" id="KW-0812">Transmembrane</keyword>
<evidence type="ECO:0000313" key="2">
    <source>
        <dbReference type="EMBL" id="REC46246.1"/>
    </source>
</evidence>
<keyword evidence="3" id="KW-1185">Reference proteome</keyword>
<gene>
    <name evidence="2" type="ORF">DRF67_14745</name>
</gene>
<dbReference type="Proteomes" id="UP000256257">
    <property type="component" value="Unassembled WGS sequence"/>
</dbReference>
<comment type="caution">
    <text evidence="2">The sequence shown here is derived from an EMBL/GenBank/DDBJ whole genome shotgun (WGS) entry which is preliminary data.</text>
</comment>
<dbReference type="InterPro" id="IPR036249">
    <property type="entry name" value="Thioredoxin-like_sf"/>
</dbReference>
<evidence type="ECO:0000256" key="1">
    <source>
        <dbReference type="SAM" id="Phobius"/>
    </source>
</evidence>
<name>A0A3D9AZ98_9FLAO</name>
<dbReference type="AlphaFoldDB" id="A0A3D9AZ98"/>
<dbReference type="EMBL" id="QNVV01000014">
    <property type="protein sequence ID" value="REC46246.1"/>
    <property type="molecule type" value="Genomic_DNA"/>
</dbReference>
<dbReference type="Gene3D" id="3.40.30.10">
    <property type="entry name" value="Glutaredoxin"/>
    <property type="match status" value="1"/>
</dbReference>
<evidence type="ECO:0000313" key="3">
    <source>
        <dbReference type="Proteomes" id="UP000256257"/>
    </source>
</evidence>
<keyword evidence="1" id="KW-0472">Membrane</keyword>
<keyword evidence="1" id="KW-1133">Transmembrane helix</keyword>
<reference evidence="2 3" key="1">
    <citation type="submission" date="2018-06" db="EMBL/GenBank/DDBJ databases">
        <title>Novel Chryseobacterium species.</title>
        <authorList>
            <person name="Newman J."/>
            <person name="Hugo C."/>
            <person name="Oosthuizen L."/>
            <person name="Charimba G."/>
        </authorList>
    </citation>
    <scope>NUCLEOTIDE SEQUENCE [LARGE SCALE GENOMIC DNA]</scope>
    <source>
        <strain evidence="2 3">7_F195</strain>
    </source>
</reference>
<proteinExistence type="predicted"/>
<organism evidence="2 3">
    <name type="scientific">Chryseobacterium pennipullorum</name>
    <dbReference type="NCBI Taxonomy" id="2258963"/>
    <lineage>
        <taxon>Bacteria</taxon>
        <taxon>Pseudomonadati</taxon>
        <taxon>Bacteroidota</taxon>
        <taxon>Flavobacteriia</taxon>
        <taxon>Flavobacteriales</taxon>
        <taxon>Weeksellaceae</taxon>
        <taxon>Chryseobacterium group</taxon>
        <taxon>Chryseobacterium</taxon>
    </lineage>
</organism>
<protein>
    <recommendedName>
        <fullName evidence="4">Protein-disulfide isomerase</fullName>
    </recommendedName>
</protein>
<dbReference type="SUPFAM" id="SSF52833">
    <property type="entry name" value="Thioredoxin-like"/>
    <property type="match status" value="1"/>
</dbReference>
<evidence type="ECO:0008006" key="4">
    <source>
        <dbReference type="Google" id="ProtNLM"/>
    </source>
</evidence>
<accession>A0A3D9AZ98</accession>
<feature type="transmembrane region" description="Helical" evidence="1">
    <location>
        <begin position="6"/>
        <end position="24"/>
    </location>
</feature>